<dbReference type="AlphaFoldDB" id="A0A0A0JDV0"/>
<sequence length="152" mass="16176">MSAATASPARGSVREFAGSFRRLFRAFRQTRPFWGGLLLILAGVWIIRLMSFSFGFVITGGWNATAGYVLGGALIIFGLAVWASPLYAPLLGLLSVLVALAAFISANLGGYLVGSLLGVLGGSMVWAWGEKRPKGPKRSRVSRRRQVDGSAS</sequence>
<dbReference type="eggNOG" id="COG3247">
    <property type="taxonomic scope" value="Bacteria"/>
</dbReference>
<feature type="transmembrane region" description="Helical" evidence="2">
    <location>
        <begin position="64"/>
        <end position="82"/>
    </location>
</feature>
<evidence type="ECO:0000313" key="3">
    <source>
        <dbReference type="EMBL" id="KGN34232.1"/>
    </source>
</evidence>
<accession>A0A0A0JDV0</accession>
<evidence type="ECO:0000313" key="4">
    <source>
        <dbReference type="Proteomes" id="UP000030002"/>
    </source>
</evidence>
<feature type="compositionally biased region" description="Basic residues" evidence="1">
    <location>
        <begin position="134"/>
        <end position="144"/>
    </location>
</feature>
<proteinExistence type="predicted"/>
<dbReference type="Proteomes" id="UP000030002">
    <property type="component" value="Unassembled WGS sequence"/>
</dbReference>
<dbReference type="RefSeq" id="WP_211254335.1">
    <property type="nucleotide sequence ID" value="NZ_AVPJ01000002.1"/>
</dbReference>
<keyword evidence="2" id="KW-0812">Transmembrane</keyword>
<dbReference type="Pfam" id="PF19609">
    <property type="entry name" value="DUF6114"/>
    <property type="match status" value="1"/>
</dbReference>
<evidence type="ECO:0000256" key="2">
    <source>
        <dbReference type="SAM" id="Phobius"/>
    </source>
</evidence>
<feature type="transmembrane region" description="Helical" evidence="2">
    <location>
        <begin position="111"/>
        <end position="129"/>
    </location>
</feature>
<dbReference type="InterPro" id="IPR046096">
    <property type="entry name" value="DUF6114"/>
</dbReference>
<organism evidence="3 4">
    <name type="scientific">Knoellia sinensis KCTC 19936</name>
    <dbReference type="NCBI Taxonomy" id="1385520"/>
    <lineage>
        <taxon>Bacteria</taxon>
        <taxon>Bacillati</taxon>
        <taxon>Actinomycetota</taxon>
        <taxon>Actinomycetes</taxon>
        <taxon>Micrococcales</taxon>
        <taxon>Intrasporangiaceae</taxon>
        <taxon>Knoellia</taxon>
    </lineage>
</organism>
<dbReference type="EMBL" id="AVPJ01000002">
    <property type="protein sequence ID" value="KGN34232.1"/>
    <property type="molecule type" value="Genomic_DNA"/>
</dbReference>
<keyword evidence="4" id="KW-1185">Reference proteome</keyword>
<dbReference type="STRING" id="1385520.N802_12735"/>
<reference evidence="3 4" key="1">
    <citation type="submission" date="2013-08" db="EMBL/GenBank/DDBJ databases">
        <title>The genome sequence of Knoellia sinensis.</title>
        <authorList>
            <person name="Zhu W."/>
            <person name="Wang G."/>
        </authorList>
    </citation>
    <scope>NUCLEOTIDE SEQUENCE [LARGE SCALE GENOMIC DNA]</scope>
    <source>
        <strain evidence="3 4">KCTC 19936</strain>
    </source>
</reference>
<protein>
    <submittedName>
        <fullName evidence="3">Membrane protein</fullName>
    </submittedName>
</protein>
<name>A0A0A0JDV0_9MICO</name>
<evidence type="ECO:0000256" key="1">
    <source>
        <dbReference type="SAM" id="MobiDB-lite"/>
    </source>
</evidence>
<keyword evidence="2" id="KW-1133">Transmembrane helix</keyword>
<feature type="region of interest" description="Disordered" evidence="1">
    <location>
        <begin position="131"/>
        <end position="152"/>
    </location>
</feature>
<feature type="transmembrane region" description="Helical" evidence="2">
    <location>
        <begin position="33"/>
        <end position="58"/>
    </location>
</feature>
<feature type="transmembrane region" description="Helical" evidence="2">
    <location>
        <begin position="87"/>
        <end position="105"/>
    </location>
</feature>
<keyword evidence="2" id="KW-0472">Membrane</keyword>
<gene>
    <name evidence="3" type="ORF">N802_12735</name>
</gene>
<comment type="caution">
    <text evidence="3">The sequence shown here is derived from an EMBL/GenBank/DDBJ whole genome shotgun (WGS) entry which is preliminary data.</text>
</comment>